<dbReference type="EMBL" id="LS992241">
    <property type="protein sequence ID" value="SYX85908.1"/>
    <property type="molecule type" value="Genomic_DNA"/>
</dbReference>
<evidence type="ECO:0000313" key="2">
    <source>
        <dbReference type="Proteomes" id="UP000304148"/>
    </source>
</evidence>
<dbReference type="Proteomes" id="UP000304148">
    <property type="component" value="Chromosome"/>
</dbReference>
<dbReference type="AlphaFoldDB" id="A0A383RFV6"/>
<reference evidence="2" key="1">
    <citation type="submission" date="2018-08" db="EMBL/GenBank/DDBJ databases">
        <authorList>
            <person name="Chevrot R."/>
        </authorList>
    </citation>
    <scope>NUCLEOTIDE SEQUENCE [LARGE SCALE GENOMIC DNA]</scope>
</reference>
<accession>A0A383RFV6</accession>
<sequence length="92" mass="10799">MSFKEWAETFEATANAYRNVADEEFHKYLVNLRELVEDNNIEEVEIGNLLLDLGMFIKRIEEKFKDVKYAAEKLKESAPEGCVEQAIQKRDR</sequence>
<protein>
    <submittedName>
        <fullName evidence="1">Uncharacterized protein</fullName>
    </submittedName>
</protein>
<dbReference type="RefSeq" id="WP_138187843.1">
    <property type="nucleotide sequence ID" value="NZ_LS992241.1"/>
</dbReference>
<gene>
    <name evidence="1" type="ORF">PBLR_14330</name>
</gene>
<evidence type="ECO:0000313" key="1">
    <source>
        <dbReference type="EMBL" id="SYX85908.1"/>
    </source>
</evidence>
<organism evidence="1 2">
    <name type="scientific">Paenibacillus alvei</name>
    <name type="common">Bacillus alvei</name>
    <dbReference type="NCBI Taxonomy" id="44250"/>
    <lineage>
        <taxon>Bacteria</taxon>
        <taxon>Bacillati</taxon>
        <taxon>Bacillota</taxon>
        <taxon>Bacilli</taxon>
        <taxon>Bacillales</taxon>
        <taxon>Paenibacillaceae</taxon>
        <taxon>Paenibacillus</taxon>
    </lineage>
</organism>
<proteinExistence type="predicted"/>
<name>A0A383RFV6_PAEAL</name>